<feature type="transmembrane region" description="Helical" evidence="8">
    <location>
        <begin position="59"/>
        <end position="78"/>
    </location>
</feature>
<proteinExistence type="inferred from homology"/>
<evidence type="ECO:0000256" key="4">
    <source>
        <dbReference type="ARBA" id="ARBA00022475"/>
    </source>
</evidence>
<dbReference type="PANTHER" id="PTHR43271">
    <property type="entry name" value="BLL2771 PROTEIN"/>
    <property type="match status" value="1"/>
</dbReference>
<evidence type="ECO:0000256" key="8">
    <source>
        <dbReference type="SAM" id="Phobius"/>
    </source>
</evidence>
<evidence type="ECO:0000259" key="9">
    <source>
        <dbReference type="PROSITE" id="PS50850"/>
    </source>
</evidence>
<keyword evidence="7 8" id="KW-0472">Membrane</keyword>
<keyword evidence="5 8" id="KW-0812">Transmembrane</keyword>
<keyword evidence="3" id="KW-0813">Transport</keyword>
<gene>
    <name evidence="10" type="ORF">MMAD_51050</name>
</gene>
<dbReference type="Proteomes" id="UP000466517">
    <property type="component" value="Chromosome"/>
</dbReference>
<dbReference type="Gene3D" id="1.20.1250.20">
    <property type="entry name" value="MFS general substrate transporter like domains"/>
    <property type="match status" value="1"/>
</dbReference>
<accession>A0A7I7XNM9</accession>
<evidence type="ECO:0000256" key="1">
    <source>
        <dbReference type="ARBA" id="ARBA00004651"/>
    </source>
</evidence>
<dbReference type="InterPro" id="IPR011701">
    <property type="entry name" value="MFS"/>
</dbReference>
<dbReference type="GO" id="GO:0022857">
    <property type="term" value="F:transmembrane transporter activity"/>
    <property type="evidence" value="ECO:0007669"/>
    <property type="project" value="InterPro"/>
</dbReference>
<feature type="transmembrane region" description="Helical" evidence="8">
    <location>
        <begin position="254"/>
        <end position="278"/>
    </location>
</feature>
<evidence type="ECO:0000313" key="10">
    <source>
        <dbReference type="EMBL" id="BBZ30810.1"/>
    </source>
</evidence>
<dbReference type="PANTHER" id="PTHR43271:SF1">
    <property type="entry name" value="INNER MEMBRANE TRANSPORT PROTEIN YNFM"/>
    <property type="match status" value="1"/>
</dbReference>
<dbReference type="SUPFAM" id="SSF103473">
    <property type="entry name" value="MFS general substrate transporter"/>
    <property type="match status" value="1"/>
</dbReference>
<name>A0A7I7XNM9_9MYCO</name>
<feature type="transmembrane region" description="Helical" evidence="8">
    <location>
        <begin position="173"/>
        <end position="197"/>
    </location>
</feature>
<feature type="transmembrane region" description="Helical" evidence="8">
    <location>
        <begin position="218"/>
        <end position="242"/>
    </location>
</feature>
<dbReference type="PROSITE" id="PS50850">
    <property type="entry name" value="MFS"/>
    <property type="match status" value="1"/>
</dbReference>
<feature type="transmembrane region" description="Helical" evidence="8">
    <location>
        <begin position="110"/>
        <end position="134"/>
    </location>
</feature>
<feature type="transmembrane region" description="Helical" evidence="8">
    <location>
        <begin position="349"/>
        <end position="371"/>
    </location>
</feature>
<dbReference type="CDD" id="cd17324">
    <property type="entry name" value="MFS_NepI_like"/>
    <property type="match status" value="1"/>
</dbReference>
<keyword evidence="11" id="KW-1185">Reference proteome</keyword>
<evidence type="ECO:0000256" key="6">
    <source>
        <dbReference type="ARBA" id="ARBA00022989"/>
    </source>
</evidence>
<dbReference type="RefSeq" id="WP_197746965.1">
    <property type="nucleotide sequence ID" value="NZ_AP022610.1"/>
</dbReference>
<sequence>MTVIAHPDAAHRRGSPAFRRITVALFCAGLSTFTALYAVQAVLPALSTSFGLSPTEASLAVSVATGALAIGVLPLTALSDIVGRTTVMTVSLFSSAALSVLVALSPNFTVLLVLRVAEGVALAGIQAVAMSYLAEELHRESLGSAMGLYVAGTGLGGMTGRLVGALVDDVAGWRWALGTTALITLLCAIAFRVTIVASARFQPRPPRVRELAGSIGRALTDLGLLGLFAAGFLLMSCFVTVYNFLGYRLLGPGFALSGTVVGLVFGVYLAGVISSAFIGRMVDRFGRPSMLIVTAATTLAGILLLGMGSLAAVIVGLIVTTGGFFAAHSVASSWVSARSAVLHVQGSSVYVLFYYLGSSVGGTVGGLVFSAHGWTGVTYYTAALVATVLVVAVLLRGLLGRRATATA</sequence>
<evidence type="ECO:0000256" key="3">
    <source>
        <dbReference type="ARBA" id="ARBA00022448"/>
    </source>
</evidence>
<evidence type="ECO:0000256" key="5">
    <source>
        <dbReference type="ARBA" id="ARBA00022692"/>
    </source>
</evidence>
<evidence type="ECO:0000256" key="7">
    <source>
        <dbReference type="ARBA" id="ARBA00023136"/>
    </source>
</evidence>
<dbReference type="AlphaFoldDB" id="A0A7I7XNM9"/>
<dbReference type="KEGG" id="mmag:MMAD_51050"/>
<protein>
    <submittedName>
        <fullName evidence="10">Putative transporter</fullName>
    </submittedName>
</protein>
<dbReference type="InterPro" id="IPR036259">
    <property type="entry name" value="MFS_trans_sf"/>
</dbReference>
<dbReference type="EMBL" id="AP022610">
    <property type="protein sequence ID" value="BBZ30810.1"/>
    <property type="molecule type" value="Genomic_DNA"/>
</dbReference>
<dbReference type="GO" id="GO:0005886">
    <property type="term" value="C:plasma membrane"/>
    <property type="evidence" value="ECO:0007669"/>
    <property type="project" value="UniProtKB-SubCell"/>
</dbReference>
<feature type="transmembrane region" description="Helical" evidence="8">
    <location>
        <begin position="377"/>
        <end position="399"/>
    </location>
</feature>
<dbReference type="Pfam" id="PF07690">
    <property type="entry name" value="MFS_1"/>
    <property type="match status" value="1"/>
</dbReference>
<comment type="subcellular location">
    <subcellularLocation>
        <location evidence="1">Cell membrane</location>
        <topology evidence="1">Multi-pass membrane protein</topology>
    </subcellularLocation>
</comment>
<evidence type="ECO:0000313" key="11">
    <source>
        <dbReference type="Proteomes" id="UP000466517"/>
    </source>
</evidence>
<evidence type="ECO:0000256" key="2">
    <source>
        <dbReference type="ARBA" id="ARBA00008335"/>
    </source>
</evidence>
<comment type="similarity">
    <text evidence="2">Belongs to the major facilitator superfamily.</text>
</comment>
<dbReference type="InterPro" id="IPR020846">
    <property type="entry name" value="MFS_dom"/>
</dbReference>
<keyword evidence="6 8" id="KW-1133">Transmembrane helix</keyword>
<keyword evidence="4" id="KW-1003">Cell membrane</keyword>
<feature type="transmembrane region" description="Helical" evidence="8">
    <location>
        <begin position="313"/>
        <end position="337"/>
    </location>
</feature>
<feature type="domain" description="Major facilitator superfamily (MFS) profile" evidence="9">
    <location>
        <begin position="17"/>
        <end position="404"/>
    </location>
</feature>
<feature type="transmembrane region" description="Helical" evidence="8">
    <location>
        <begin position="290"/>
        <end position="307"/>
    </location>
</feature>
<feature type="transmembrane region" description="Helical" evidence="8">
    <location>
        <begin position="146"/>
        <end position="167"/>
    </location>
</feature>
<organism evidence="10 11">
    <name type="scientific">Mycolicibacterium madagascariense</name>
    <dbReference type="NCBI Taxonomy" id="212765"/>
    <lineage>
        <taxon>Bacteria</taxon>
        <taxon>Bacillati</taxon>
        <taxon>Actinomycetota</taxon>
        <taxon>Actinomycetes</taxon>
        <taxon>Mycobacteriales</taxon>
        <taxon>Mycobacteriaceae</taxon>
        <taxon>Mycolicibacterium</taxon>
    </lineage>
</organism>
<reference evidence="10 11" key="1">
    <citation type="journal article" date="2019" name="Emerg. Microbes Infect.">
        <title>Comprehensive subspecies identification of 175 nontuberculous mycobacteria species based on 7547 genomic profiles.</title>
        <authorList>
            <person name="Matsumoto Y."/>
            <person name="Kinjo T."/>
            <person name="Motooka D."/>
            <person name="Nabeya D."/>
            <person name="Jung N."/>
            <person name="Uechi K."/>
            <person name="Horii T."/>
            <person name="Iida T."/>
            <person name="Fujita J."/>
            <person name="Nakamura S."/>
        </authorList>
    </citation>
    <scope>NUCLEOTIDE SEQUENCE [LARGE SCALE GENOMIC DNA]</scope>
    <source>
        <strain evidence="10 11">JCM 13574</strain>
    </source>
</reference>
<feature type="transmembrane region" description="Helical" evidence="8">
    <location>
        <begin position="85"/>
        <end position="104"/>
    </location>
</feature>
<feature type="transmembrane region" description="Helical" evidence="8">
    <location>
        <begin position="21"/>
        <end position="39"/>
    </location>
</feature>